<comment type="caution">
    <text evidence="3">The sequence shown here is derived from an EMBL/GenBank/DDBJ whole genome shotgun (WGS) entry which is preliminary data.</text>
</comment>
<dbReference type="Proteomes" id="UP000031549">
    <property type="component" value="Unassembled WGS sequence"/>
</dbReference>
<organism evidence="3 4">
    <name type="scientific">Hassallia byssoidea VB512170</name>
    <dbReference type="NCBI Taxonomy" id="1304833"/>
    <lineage>
        <taxon>Bacteria</taxon>
        <taxon>Bacillati</taxon>
        <taxon>Cyanobacteriota</taxon>
        <taxon>Cyanophyceae</taxon>
        <taxon>Nostocales</taxon>
        <taxon>Tolypothrichaceae</taxon>
        <taxon>Hassallia</taxon>
    </lineage>
</organism>
<dbReference type="AlphaFoldDB" id="A0A846HH59"/>
<feature type="repeat" description="TPR" evidence="1">
    <location>
        <begin position="327"/>
        <end position="360"/>
    </location>
</feature>
<name>A0A846HH59_9CYAN</name>
<feature type="repeat" description="TPR" evidence="1">
    <location>
        <begin position="207"/>
        <end position="240"/>
    </location>
</feature>
<dbReference type="SMART" id="SM00028">
    <property type="entry name" value="TPR"/>
    <property type="match status" value="11"/>
</dbReference>
<evidence type="ECO:0000256" key="1">
    <source>
        <dbReference type="PROSITE-ProRule" id="PRU00339"/>
    </source>
</evidence>
<dbReference type="PANTHER" id="PTHR10098:SF108">
    <property type="entry name" value="TETRATRICOPEPTIDE REPEAT PROTEIN 28"/>
    <property type="match status" value="1"/>
</dbReference>
<feature type="repeat" description="TPR" evidence="1">
    <location>
        <begin position="167"/>
        <end position="200"/>
    </location>
</feature>
<dbReference type="Pfam" id="PF12770">
    <property type="entry name" value="CHAT"/>
    <property type="match status" value="1"/>
</dbReference>
<feature type="repeat" description="TPR" evidence="1">
    <location>
        <begin position="367"/>
        <end position="400"/>
    </location>
</feature>
<gene>
    <name evidence="3" type="ORF">PI95_028895</name>
</gene>
<evidence type="ECO:0000313" key="3">
    <source>
        <dbReference type="EMBL" id="NEU76423.1"/>
    </source>
</evidence>
<dbReference type="Pfam" id="PF13424">
    <property type="entry name" value="TPR_12"/>
    <property type="match status" value="5"/>
</dbReference>
<protein>
    <submittedName>
        <fullName evidence="3">CHAT domain-containing protein</fullName>
    </submittedName>
</protein>
<reference evidence="3 4" key="1">
    <citation type="journal article" date="2015" name="Genome Announc.">
        <title>Draft Genome Sequence of Cyanobacterium Hassallia byssoidea Strain VB512170, Isolated from Monuments in India.</title>
        <authorList>
            <person name="Singh D."/>
            <person name="Chandrababunaidu M.M."/>
            <person name="Panda A."/>
            <person name="Sen D."/>
            <person name="Bhattacharyya S."/>
            <person name="Adhikary S.P."/>
            <person name="Tripathy S."/>
        </authorList>
    </citation>
    <scope>NUCLEOTIDE SEQUENCE [LARGE SCALE GENOMIC DNA]</scope>
    <source>
        <strain evidence="3 4">VB512170</strain>
    </source>
</reference>
<dbReference type="RefSeq" id="WP_163519292.1">
    <property type="nucleotide sequence ID" value="NZ_JTCM02000110.1"/>
</dbReference>
<feature type="domain" description="CHAT" evidence="2">
    <location>
        <begin position="662"/>
        <end position="942"/>
    </location>
</feature>
<dbReference type="InterPro" id="IPR019734">
    <property type="entry name" value="TPR_rpt"/>
</dbReference>
<evidence type="ECO:0000259" key="2">
    <source>
        <dbReference type="Pfam" id="PF12770"/>
    </source>
</evidence>
<dbReference type="Gene3D" id="1.25.40.10">
    <property type="entry name" value="Tetratricopeptide repeat domain"/>
    <property type="match status" value="3"/>
</dbReference>
<dbReference type="InterPro" id="IPR011990">
    <property type="entry name" value="TPR-like_helical_dom_sf"/>
</dbReference>
<feature type="repeat" description="TPR" evidence="1">
    <location>
        <begin position="247"/>
        <end position="280"/>
    </location>
</feature>
<dbReference type="EMBL" id="JTCM02000110">
    <property type="protein sequence ID" value="NEU76423.1"/>
    <property type="molecule type" value="Genomic_DNA"/>
</dbReference>
<sequence>MRFHNLGLSAFVCLLVVFSNSWVPNLSMVFTASQVLAQTVNPRKASADRLLQQGLQQYQTSQFTAALQSWQQALKIYREIKDRQSEGNALGNLGVAYDSLGDYPKAIEYQQQRLAIAREIKDRQGEGQSLGNLGNAYHSLRDYPKAIEYQQQHLAIAREIKDRKSEGKALGNLGLAYYDLGNYPKAIEYQKQHLAIAREIKDRGSEGAALGNLGLAYYSLGDYPKAIEYLQQILAIAREIKDRQSEGNALGNLGIAYHSLGDYPKAIEYQQQILAIAREIKDRQGEGAALGNLGVAYDSLGDYPKAIEYQQQRLAIAREIKDRQGEGQSLGNLGLAYLSLGDYPKAIEYQQQRLAIAREIKDRQGEGQSLGNLGSAYLSLGDYPKAIEYHQKFLAIAREIKDRKSEGQSLGNLGIAYDSLGDYPKAIEYQQQRLAIAREIKDRQSEGISLNNLGYAFYKSGNLFAAEKTLYEAIKVYESLRGRELKDSEKVSFFDTQRNTYSTLQLVLIAQKKTDPALEIAERGRARAFVELISSRLANGNTEAKSPKPPTIAEMKQIAKAQNATLVQYSIVYDEFKVAGIEETDKGTRGLGDKERGVRQDGVRSMAKSQVQESELYIWVIKPTGEVTFRKFDLKPLWQQQNTSLETVVDSIRKTSPVEWNKPLKQLHQILIKPIASELPKDDSDRVIFIPQQSLFRVPFPGLQDDKGKYLIEQHTILTAPSIQVLQLTRQQRKLASGKDFLIVGNPTMPSVSTKIGEPPTQLDPLPEAEKEATEIANLFKTKAIIGKDATKVNIVQQMSKARIIHLATHGQVDDNQALGSWIALAPSGKDNGLLTAAEIFDLKLNAELLVLSACETGRGRLTGDGVVGLSRSLIYAGVPSVIVSLWTVPDDSTKLLMTEFYKNLQHNPDKAQALRQAMLMLKTSQEYSRPLQWAAFTLIGEAE</sequence>
<evidence type="ECO:0000313" key="4">
    <source>
        <dbReference type="Proteomes" id="UP000031549"/>
    </source>
</evidence>
<keyword evidence="1" id="KW-0802">TPR repeat</keyword>
<proteinExistence type="predicted"/>
<accession>A0A846HH59</accession>
<dbReference type="Pfam" id="PF13374">
    <property type="entry name" value="TPR_10"/>
    <property type="match status" value="1"/>
</dbReference>
<dbReference type="PANTHER" id="PTHR10098">
    <property type="entry name" value="RAPSYN-RELATED"/>
    <property type="match status" value="1"/>
</dbReference>
<dbReference type="PROSITE" id="PS50005">
    <property type="entry name" value="TPR"/>
    <property type="match status" value="5"/>
</dbReference>
<dbReference type="InterPro" id="IPR024983">
    <property type="entry name" value="CHAT_dom"/>
</dbReference>
<keyword evidence="4" id="KW-1185">Reference proteome</keyword>
<dbReference type="SUPFAM" id="SSF48452">
    <property type="entry name" value="TPR-like"/>
    <property type="match status" value="3"/>
</dbReference>